<dbReference type="EMBL" id="JADIKD010000004">
    <property type="protein sequence ID" value="MFK2915781.1"/>
    <property type="molecule type" value="Genomic_DNA"/>
</dbReference>
<reference evidence="1 2" key="1">
    <citation type="submission" date="2020-10" db="EMBL/GenBank/DDBJ databases">
        <title>Phylogeny of dyella-like bacteria.</title>
        <authorList>
            <person name="Fu J."/>
        </authorList>
    </citation>
    <scope>NUCLEOTIDE SEQUENCE [LARGE SCALE GENOMIC DNA]</scope>
    <source>
        <strain evidence="1 2">BB4</strain>
    </source>
</reference>
<dbReference type="RefSeq" id="WP_379987275.1">
    <property type="nucleotide sequence ID" value="NZ_JADIKD010000004.1"/>
</dbReference>
<dbReference type="Gene3D" id="2.60.120.620">
    <property type="entry name" value="q2cbj1_9rhob like domain"/>
    <property type="match status" value="1"/>
</dbReference>
<name>A0ABW8JYQ9_9GAMM</name>
<proteinExistence type="predicted"/>
<dbReference type="Pfam" id="PF09859">
    <property type="entry name" value="Oxygenase-NA"/>
    <property type="match status" value="1"/>
</dbReference>
<evidence type="ECO:0000313" key="1">
    <source>
        <dbReference type="EMBL" id="MFK2915781.1"/>
    </source>
</evidence>
<gene>
    <name evidence="1" type="ORF">ISS97_00785</name>
</gene>
<sequence length="256" mass="29265">MTQQAQLLPEADTHSEPESLAGTIEQRIAAIDWQRTEETLTRDGYAVLPVLLSPAQSAGIAAYFPEEGRFRSRIVMQRYAFGRGEYKYFRYPLPNPVARLRTALYPHLAPIANRWHAAIRIDERFPATHTEFMAICHRDGQTRPTPLLLRYQEHDYCCLHQDLYGDHVFPLQAVFLLDEPGRDFEGGELLLTESDPKKPGRAEVVPLHQGQVVVFAVNSRPARSARGFYRTQLRHGVSQLRRGQRHTLGIIFHDAK</sequence>
<dbReference type="InterPro" id="IPR018655">
    <property type="entry name" value="DUF2086"/>
</dbReference>
<evidence type="ECO:0000313" key="2">
    <source>
        <dbReference type="Proteomes" id="UP001620408"/>
    </source>
</evidence>
<accession>A0ABW8JYQ9</accession>
<protein>
    <submittedName>
        <fullName evidence="1">2OG-Fe(II) oxygenase</fullName>
    </submittedName>
</protein>
<organism evidence="1 2">
    <name type="scientific">Dyella koreensis</name>
    <dbReference type="NCBI Taxonomy" id="311235"/>
    <lineage>
        <taxon>Bacteria</taxon>
        <taxon>Pseudomonadati</taxon>
        <taxon>Pseudomonadota</taxon>
        <taxon>Gammaproteobacteria</taxon>
        <taxon>Lysobacterales</taxon>
        <taxon>Rhodanobacteraceae</taxon>
        <taxon>Dyella</taxon>
    </lineage>
</organism>
<comment type="caution">
    <text evidence="1">The sequence shown here is derived from an EMBL/GenBank/DDBJ whole genome shotgun (WGS) entry which is preliminary data.</text>
</comment>
<dbReference type="Proteomes" id="UP001620408">
    <property type="component" value="Unassembled WGS sequence"/>
</dbReference>
<keyword evidence="2" id="KW-1185">Reference proteome</keyword>